<dbReference type="Gene3D" id="2.60.40.2360">
    <property type="entry name" value="Intracellular proteinase inhibitor BsuPI"/>
    <property type="match status" value="1"/>
</dbReference>
<reference evidence="3" key="1">
    <citation type="submission" date="2012-03" db="EMBL/GenBank/DDBJ databases">
        <title>Complete sequence of chromosome of Deinococcus peraridilitoris DSM 19664.</title>
        <authorList>
            <person name="Lucas S."/>
            <person name="Copeland A."/>
            <person name="Lapidus A."/>
            <person name="Glavina del Rio T."/>
            <person name="Dalin E."/>
            <person name="Tice H."/>
            <person name="Bruce D."/>
            <person name="Goodwin L."/>
            <person name="Pitluck S."/>
            <person name="Peters L."/>
            <person name="Mikhailova N."/>
            <person name="Lu M."/>
            <person name="Kyrpides N."/>
            <person name="Mavromatis K."/>
            <person name="Ivanova N."/>
            <person name="Brettin T."/>
            <person name="Detter J.C."/>
            <person name="Han C."/>
            <person name="Larimer F."/>
            <person name="Land M."/>
            <person name="Hauser L."/>
            <person name="Markowitz V."/>
            <person name="Cheng J.-F."/>
            <person name="Hugenholtz P."/>
            <person name="Woyke T."/>
            <person name="Wu D."/>
            <person name="Pukall R."/>
            <person name="Steenblock K."/>
            <person name="Brambilla E."/>
            <person name="Klenk H.-P."/>
            <person name="Eisen J.A."/>
        </authorList>
    </citation>
    <scope>NUCLEOTIDE SEQUENCE [LARGE SCALE GENOMIC DNA]</scope>
    <source>
        <strain evidence="3">DSM 19664 / LMG 22246 / CIP 109416 / KR-200</strain>
    </source>
</reference>
<organism evidence="2 3">
    <name type="scientific">Deinococcus peraridilitoris (strain DSM 19664 / LMG 22246 / CIP 109416 / KR-200)</name>
    <dbReference type="NCBI Taxonomy" id="937777"/>
    <lineage>
        <taxon>Bacteria</taxon>
        <taxon>Thermotogati</taxon>
        <taxon>Deinococcota</taxon>
        <taxon>Deinococci</taxon>
        <taxon>Deinococcales</taxon>
        <taxon>Deinococcaceae</taxon>
        <taxon>Deinococcus</taxon>
    </lineage>
</organism>
<dbReference type="PATRIC" id="fig|937777.3.peg.418"/>
<dbReference type="EMBL" id="CP003382">
    <property type="protein sequence ID" value="AFZ66008.1"/>
    <property type="molecule type" value="Genomic_DNA"/>
</dbReference>
<evidence type="ECO:0008006" key="4">
    <source>
        <dbReference type="Google" id="ProtNLM"/>
    </source>
</evidence>
<evidence type="ECO:0000313" key="2">
    <source>
        <dbReference type="EMBL" id="AFZ66008.1"/>
    </source>
</evidence>
<feature type="chain" id="PRO_5003939354" description="Intracellular proteinase inhibitor BsuPI domain-containing protein" evidence="1">
    <location>
        <begin position="21"/>
        <end position="144"/>
    </location>
</feature>
<proteinExistence type="predicted"/>
<dbReference type="HOGENOM" id="CLU_1793320_0_0_0"/>
<dbReference type="InterPro" id="IPR038144">
    <property type="entry name" value="IPI"/>
</dbReference>
<evidence type="ECO:0000313" key="3">
    <source>
        <dbReference type="Proteomes" id="UP000010467"/>
    </source>
</evidence>
<keyword evidence="1" id="KW-0732">Signal</keyword>
<gene>
    <name evidence="2" type="ordered locus">Deipe_0408</name>
</gene>
<evidence type="ECO:0000256" key="1">
    <source>
        <dbReference type="SAM" id="SignalP"/>
    </source>
</evidence>
<accession>K9ZWI4</accession>
<feature type="signal peptide" evidence="1">
    <location>
        <begin position="1"/>
        <end position="20"/>
    </location>
</feature>
<dbReference type="KEGG" id="dpd:Deipe_0408"/>
<dbReference type="STRING" id="937777.Deipe_0408"/>
<sequence>MACTLLLFPVLAQGAQSATALSAQSAAPRTASAAQGVNVSLTLRNSSTMVQTVSFGRSSAQECATAPHVRVLRVGSREVVYPAGEPRFCTQELRSESVPAQGSVTLSRTLNLPAGEYMIEVWAKGFLNDEMVFIPADPLRVSVK</sequence>
<protein>
    <recommendedName>
        <fullName evidence="4">Intracellular proteinase inhibitor BsuPI domain-containing protein</fullName>
    </recommendedName>
</protein>
<keyword evidence="3" id="KW-1185">Reference proteome</keyword>
<name>K9ZWI4_DEIPD</name>
<dbReference type="AlphaFoldDB" id="K9ZWI4"/>
<dbReference type="Proteomes" id="UP000010467">
    <property type="component" value="Chromosome"/>
</dbReference>